<evidence type="ECO:0000256" key="3">
    <source>
        <dbReference type="ARBA" id="ARBA00023002"/>
    </source>
</evidence>
<dbReference type="Gene3D" id="3.30.43.10">
    <property type="entry name" value="Uridine Diphospho-n-acetylenolpyruvylglucosamine Reductase, domain 2"/>
    <property type="match status" value="1"/>
</dbReference>
<dbReference type="Gene3D" id="3.30.465.10">
    <property type="match status" value="1"/>
</dbReference>
<dbReference type="PANTHER" id="PTHR42659">
    <property type="entry name" value="XANTHINE DEHYDROGENASE SUBUNIT C-RELATED"/>
    <property type="match status" value="1"/>
</dbReference>
<keyword evidence="6" id="KW-1185">Reference proteome</keyword>
<dbReference type="SUPFAM" id="SSF55447">
    <property type="entry name" value="CO dehydrogenase flavoprotein C-terminal domain-like"/>
    <property type="match status" value="1"/>
</dbReference>
<dbReference type="InterPro" id="IPR051312">
    <property type="entry name" value="Diverse_Substr_Oxidored"/>
</dbReference>
<dbReference type="InterPro" id="IPR002346">
    <property type="entry name" value="Mopterin_DH_FAD-bd"/>
</dbReference>
<evidence type="ECO:0000256" key="2">
    <source>
        <dbReference type="ARBA" id="ARBA00022827"/>
    </source>
</evidence>
<dbReference type="GO" id="GO:0071949">
    <property type="term" value="F:FAD binding"/>
    <property type="evidence" value="ECO:0007669"/>
    <property type="project" value="InterPro"/>
</dbReference>
<feature type="domain" description="FAD-binding PCMH-type" evidence="4">
    <location>
        <begin position="26"/>
        <end position="198"/>
    </location>
</feature>
<keyword evidence="2" id="KW-0274">FAD</keyword>
<dbReference type="InterPro" id="IPR016166">
    <property type="entry name" value="FAD-bd_PCMH"/>
</dbReference>
<dbReference type="InterPro" id="IPR016167">
    <property type="entry name" value="FAD-bd_PCMH_sub1"/>
</dbReference>
<protein>
    <submittedName>
        <fullName evidence="5">CO or xanthine dehydrogenase, FAD-binding subunit</fullName>
    </submittedName>
</protein>
<dbReference type="InterPro" id="IPR036318">
    <property type="entry name" value="FAD-bd_PCMH-like_sf"/>
</dbReference>
<dbReference type="EMBL" id="FPAW01000011">
    <property type="protein sequence ID" value="SFT88786.1"/>
    <property type="molecule type" value="Genomic_DNA"/>
</dbReference>
<gene>
    <name evidence="5" type="ORF">SAMN05216236_11153</name>
</gene>
<dbReference type="Gene3D" id="3.30.390.50">
    <property type="entry name" value="CO dehydrogenase flavoprotein, C-terminal domain"/>
    <property type="match status" value="1"/>
</dbReference>
<keyword evidence="3" id="KW-0560">Oxidoreductase</keyword>
<dbReference type="STRING" id="999627.SAMN05216236_11153"/>
<dbReference type="PANTHER" id="PTHR42659:SF2">
    <property type="entry name" value="XANTHINE DEHYDROGENASE SUBUNIT C-RELATED"/>
    <property type="match status" value="1"/>
</dbReference>
<keyword evidence="1" id="KW-0285">Flavoprotein</keyword>
<dbReference type="SMART" id="SM01092">
    <property type="entry name" value="CO_deh_flav_C"/>
    <property type="match status" value="1"/>
</dbReference>
<name>A0A1I7BNN7_9RHOB</name>
<dbReference type="SUPFAM" id="SSF56176">
    <property type="entry name" value="FAD-binding/transporter-associated domain-like"/>
    <property type="match status" value="1"/>
</dbReference>
<sequence length="308" mass="32302">MLLTGWDRGRKIHLYTNKIAAPANKGKPNVSAYYRPDSLTDALAVLDRTGAVVAAGCTDLFPATERQELAGPVLDVTAIDGLRGISAMAGGWRIGATTRWSDIVAADLPPAFDMLKQAAREVGAVQVQNAGTVAGNLCNASPAADGVPPLLALDAQVELTGTAGHRVLPLAEFITGARQTGLKPGELMTAVVIPHTSGAGRSRFLKLGARKYLVISVAMVAVRLDHAAGRVTDLALSVGACSAVAMRLPALERQLIGQPVRDLSGRVDQRLVSDALLPISDVRADAAYRLRAAGELLRRALRDLEVAA</sequence>
<dbReference type="InterPro" id="IPR005107">
    <property type="entry name" value="CO_DH_flav_C"/>
</dbReference>
<dbReference type="GO" id="GO:0016491">
    <property type="term" value="F:oxidoreductase activity"/>
    <property type="evidence" value="ECO:0007669"/>
    <property type="project" value="UniProtKB-KW"/>
</dbReference>
<reference evidence="5 6" key="1">
    <citation type="submission" date="2016-10" db="EMBL/GenBank/DDBJ databases">
        <authorList>
            <person name="de Groot N.N."/>
        </authorList>
    </citation>
    <scope>NUCLEOTIDE SEQUENCE [LARGE SCALE GENOMIC DNA]</scope>
    <source>
        <strain evidence="5 6">CGMCC 1.10959</strain>
    </source>
</reference>
<dbReference type="Pfam" id="PF00941">
    <property type="entry name" value="FAD_binding_5"/>
    <property type="match status" value="1"/>
</dbReference>
<evidence type="ECO:0000313" key="5">
    <source>
        <dbReference type="EMBL" id="SFT88786.1"/>
    </source>
</evidence>
<evidence type="ECO:0000256" key="1">
    <source>
        <dbReference type="ARBA" id="ARBA00022630"/>
    </source>
</evidence>
<dbReference type="AlphaFoldDB" id="A0A1I7BNN7"/>
<proteinExistence type="predicted"/>
<dbReference type="Pfam" id="PF03450">
    <property type="entry name" value="CO_deh_flav_C"/>
    <property type="match status" value="1"/>
</dbReference>
<dbReference type="Proteomes" id="UP000182466">
    <property type="component" value="Unassembled WGS sequence"/>
</dbReference>
<organism evidence="5 6">
    <name type="scientific">Sedimentitalea nanhaiensis</name>
    <dbReference type="NCBI Taxonomy" id="999627"/>
    <lineage>
        <taxon>Bacteria</taxon>
        <taxon>Pseudomonadati</taxon>
        <taxon>Pseudomonadota</taxon>
        <taxon>Alphaproteobacteria</taxon>
        <taxon>Rhodobacterales</taxon>
        <taxon>Paracoccaceae</taxon>
        <taxon>Sedimentitalea</taxon>
    </lineage>
</organism>
<dbReference type="eggNOG" id="COG1319">
    <property type="taxonomic scope" value="Bacteria"/>
</dbReference>
<evidence type="ECO:0000259" key="4">
    <source>
        <dbReference type="PROSITE" id="PS51387"/>
    </source>
</evidence>
<accession>A0A1I7BNN7</accession>
<dbReference type="PROSITE" id="PS51387">
    <property type="entry name" value="FAD_PCMH"/>
    <property type="match status" value="1"/>
</dbReference>
<evidence type="ECO:0000313" key="6">
    <source>
        <dbReference type="Proteomes" id="UP000182466"/>
    </source>
</evidence>
<dbReference type="InterPro" id="IPR036683">
    <property type="entry name" value="CO_DH_flav_C_dom_sf"/>
</dbReference>
<dbReference type="InterPro" id="IPR016169">
    <property type="entry name" value="FAD-bd_PCMH_sub2"/>
</dbReference>